<dbReference type="CDD" id="cd01949">
    <property type="entry name" value="GGDEF"/>
    <property type="match status" value="1"/>
</dbReference>
<organism evidence="4 5">
    <name type="scientific">Ectorhizobium quercum</name>
    <dbReference type="NCBI Taxonomy" id="2965071"/>
    <lineage>
        <taxon>Bacteria</taxon>
        <taxon>Pseudomonadati</taxon>
        <taxon>Pseudomonadota</taxon>
        <taxon>Alphaproteobacteria</taxon>
        <taxon>Hyphomicrobiales</taxon>
        <taxon>Rhizobiaceae</taxon>
        <taxon>Ectorhizobium</taxon>
    </lineage>
</organism>
<reference evidence="4" key="1">
    <citation type="submission" date="2022-07" db="EMBL/GenBank/DDBJ databases">
        <title>Ectorhizobium quercum gen.nov., sp. nov.</title>
        <authorList>
            <person name="Ma T."/>
            <person name="Li Y."/>
        </authorList>
    </citation>
    <scope>NUCLEOTIDE SEQUENCE</scope>
    <source>
        <strain evidence="4">BDR2-2</strain>
    </source>
</reference>
<dbReference type="Gene3D" id="3.20.20.450">
    <property type="entry name" value="EAL domain"/>
    <property type="match status" value="1"/>
</dbReference>
<dbReference type="InterPro" id="IPR001633">
    <property type="entry name" value="EAL_dom"/>
</dbReference>
<keyword evidence="1" id="KW-0472">Membrane</keyword>
<dbReference type="InterPro" id="IPR043128">
    <property type="entry name" value="Rev_trsase/Diguanyl_cyclase"/>
</dbReference>
<proteinExistence type="predicted"/>
<gene>
    <name evidence="4" type="ORF">NOF55_09735</name>
</gene>
<feature type="domain" description="GGDEF" evidence="3">
    <location>
        <begin position="118"/>
        <end position="251"/>
    </location>
</feature>
<dbReference type="CDD" id="cd01948">
    <property type="entry name" value="EAL"/>
    <property type="match status" value="1"/>
</dbReference>
<evidence type="ECO:0000259" key="2">
    <source>
        <dbReference type="PROSITE" id="PS50883"/>
    </source>
</evidence>
<dbReference type="InterPro" id="IPR029787">
    <property type="entry name" value="Nucleotide_cyclase"/>
</dbReference>
<dbReference type="Proteomes" id="UP001208771">
    <property type="component" value="Unassembled WGS sequence"/>
</dbReference>
<feature type="transmembrane region" description="Helical" evidence="1">
    <location>
        <begin position="48"/>
        <end position="68"/>
    </location>
</feature>
<dbReference type="AlphaFoldDB" id="A0AAE3SUR7"/>
<dbReference type="RefSeq" id="WP_306411178.1">
    <property type="nucleotide sequence ID" value="NZ_JANFPI010000003.1"/>
</dbReference>
<dbReference type="EMBL" id="JANFPI010000003">
    <property type="protein sequence ID" value="MCX8997387.1"/>
    <property type="molecule type" value="Genomic_DNA"/>
</dbReference>
<keyword evidence="1" id="KW-1133">Transmembrane helix</keyword>
<dbReference type="SUPFAM" id="SSF141868">
    <property type="entry name" value="EAL domain-like"/>
    <property type="match status" value="1"/>
</dbReference>
<keyword evidence="5" id="KW-1185">Reference proteome</keyword>
<dbReference type="NCBIfam" id="TIGR00254">
    <property type="entry name" value="GGDEF"/>
    <property type="match status" value="1"/>
</dbReference>
<dbReference type="SMART" id="SM00267">
    <property type="entry name" value="GGDEF"/>
    <property type="match status" value="1"/>
</dbReference>
<dbReference type="PANTHER" id="PTHR44757:SF2">
    <property type="entry name" value="BIOFILM ARCHITECTURE MAINTENANCE PROTEIN MBAA"/>
    <property type="match status" value="1"/>
</dbReference>
<dbReference type="SMART" id="SM00052">
    <property type="entry name" value="EAL"/>
    <property type="match status" value="1"/>
</dbReference>
<comment type="caution">
    <text evidence="4">The sequence shown here is derived from an EMBL/GenBank/DDBJ whole genome shotgun (WGS) entry which is preliminary data.</text>
</comment>
<dbReference type="SUPFAM" id="SSF55073">
    <property type="entry name" value="Nucleotide cyclase"/>
    <property type="match status" value="1"/>
</dbReference>
<feature type="transmembrane region" description="Helical" evidence="1">
    <location>
        <begin position="12"/>
        <end position="32"/>
    </location>
</feature>
<dbReference type="Pfam" id="PF00563">
    <property type="entry name" value="EAL"/>
    <property type="match status" value="1"/>
</dbReference>
<dbReference type="Gene3D" id="3.30.70.270">
    <property type="match status" value="1"/>
</dbReference>
<dbReference type="InterPro" id="IPR035919">
    <property type="entry name" value="EAL_sf"/>
</dbReference>
<dbReference type="PROSITE" id="PS50883">
    <property type="entry name" value="EAL"/>
    <property type="match status" value="1"/>
</dbReference>
<dbReference type="PROSITE" id="PS50887">
    <property type="entry name" value="GGDEF"/>
    <property type="match status" value="1"/>
</dbReference>
<dbReference type="Pfam" id="PF00990">
    <property type="entry name" value="GGDEF"/>
    <property type="match status" value="1"/>
</dbReference>
<protein>
    <submittedName>
        <fullName evidence="4">EAL domain-containing protein</fullName>
    </submittedName>
</protein>
<accession>A0AAE3SUR7</accession>
<evidence type="ECO:0000256" key="1">
    <source>
        <dbReference type="SAM" id="Phobius"/>
    </source>
</evidence>
<evidence type="ECO:0000313" key="4">
    <source>
        <dbReference type="EMBL" id="MCX8997387.1"/>
    </source>
</evidence>
<dbReference type="InterPro" id="IPR052155">
    <property type="entry name" value="Biofilm_reg_signaling"/>
</dbReference>
<name>A0AAE3SUR7_9HYPH</name>
<keyword evidence="1" id="KW-0812">Transmembrane</keyword>
<evidence type="ECO:0000259" key="3">
    <source>
        <dbReference type="PROSITE" id="PS50887"/>
    </source>
</evidence>
<feature type="domain" description="EAL" evidence="2">
    <location>
        <begin position="260"/>
        <end position="507"/>
    </location>
</feature>
<sequence length="507" mass="54823">MRHRVSINDLGILVAVLAVVAYIGFSIDIFVTEGQASLAEQRLELDEVLLLGVTLAVGLLIFAVRRYVEQKKEMRRRQEAERYARELAFQDPLTGLANRRQFEDALKVAAASPPAAGYSHAVLMLDLNGFKKINDNYGHAIGDQTLIVVAQRLVGAIRSQDLAARLGGDEFVVLAPHVLGAEGAGVIATRILQSLTAPIVIGGTEHNVGTGVGIALLPDDAEDPSEALRKADVALYRAKAEHRSALRFFEAEMDARVRERETMERALAAAMEADAIEPRFRPTLDLQTGTVVAFEVLPCWIGKDGEEIAPERFLAIAEESGLIHSLGLRLLEKACMTAGDWPQNVGLAVDLLPGQIRDPKLGEAVLHVLEVSSFDPRRLELEVAENIIVADLEGAKAALAPLRVAGVKVTLDNFGTGYSNLYHMQEFQFDKVKIDRRFTERLGQEQADRTIKALAGLGHGLGLIVSAEGISEPNARATLLESGVEQGQGGQNALSAREATAFLSPAT</sequence>
<dbReference type="InterPro" id="IPR000160">
    <property type="entry name" value="GGDEF_dom"/>
</dbReference>
<evidence type="ECO:0000313" key="5">
    <source>
        <dbReference type="Proteomes" id="UP001208771"/>
    </source>
</evidence>
<dbReference type="PANTHER" id="PTHR44757">
    <property type="entry name" value="DIGUANYLATE CYCLASE DGCP"/>
    <property type="match status" value="1"/>
</dbReference>